<proteinExistence type="predicted"/>
<accession>A0AA40AG47</accession>
<evidence type="ECO:0000313" key="4">
    <source>
        <dbReference type="EMBL" id="KAK0715199.1"/>
    </source>
</evidence>
<organism evidence="4 5">
    <name type="scientific">Lasiosphaeris hirsuta</name>
    <dbReference type="NCBI Taxonomy" id="260670"/>
    <lineage>
        <taxon>Eukaryota</taxon>
        <taxon>Fungi</taxon>
        <taxon>Dikarya</taxon>
        <taxon>Ascomycota</taxon>
        <taxon>Pezizomycotina</taxon>
        <taxon>Sordariomycetes</taxon>
        <taxon>Sordariomycetidae</taxon>
        <taxon>Sordariales</taxon>
        <taxon>Lasiosphaeriaceae</taxon>
        <taxon>Lasiosphaeris</taxon>
    </lineage>
</organism>
<feature type="region of interest" description="Disordered" evidence="2">
    <location>
        <begin position="195"/>
        <end position="226"/>
    </location>
</feature>
<evidence type="ECO:0000256" key="1">
    <source>
        <dbReference type="SAM" id="Coils"/>
    </source>
</evidence>
<dbReference type="EMBL" id="JAUKUA010000004">
    <property type="protein sequence ID" value="KAK0715199.1"/>
    <property type="molecule type" value="Genomic_DNA"/>
</dbReference>
<name>A0AA40AG47_9PEZI</name>
<dbReference type="Pfam" id="PF14420">
    <property type="entry name" value="Clr5"/>
    <property type="match status" value="1"/>
</dbReference>
<feature type="region of interest" description="Disordered" evidence="2">
    <location>
        <begin position="140"/>
        <end position="159"/>
    </location>
</feature>
<reference evidence="4" key="1">
    <citation type="submission" date="2023-06" db="EMBL/GenBank/DDBJ databases">
        <title>Genome-scale phylogeny and comparative genomics of the fungal order Sordariales.</title>
        <authorList>
            <consortium name="Lawrence Berkeley National Laboratory"/>
            <person name="Hensen N."/>
            <person name="Bonometti L."/>
            <person name="Westerberg I."/>
            <person name="Brannstrom I.O."/>
            <person name="Guillou S."/>
            <person name="Cros-Aarteil S."/>
            <person name="Calhoun S."/>
            <person name="Haridas S."/>
            <person name="Kuo A."/>
            <person name="Mondo S."/>
            <person name="Pangilinan J."/>
            <person name="Riley R."/>
            <person name="Labutti K."/>
            <person name="Andreopoulos B."/>
            <person name="Lipzen A."/>
            <person name="Chen C."/>
            <person name="Yanf M."/>
            <person name="Daum C."/>
            <person name="Ng V."/>
            <person name="Clum A."/>
            <person name="Steindorff A."/>
            <person name="Ohm R."/>
            <person name="Martin F."/>
            <person name="Silar P."/>
            <person name="Natvig D."/>
            <person name="Lalanne C."/>
            <person name="Gautier V."/>
            <person name="Ament-Velasquez S.L."/>
            <person name="Kruys A."/>
            <person name="Hutchinson M.I."/>
            <person name="Powell A.J."/>
            <person name="Barry K."/>
            <person name="Miller A.N."/>
            <person name="Grigoriev I.V."/>
            <person name="Debuchy R."/>
            <person name="Gladieux P."/>
            <person name="Thoren M.H."/>
            <person name="Johannesson H."/>
        </authorList>
    </citation>
    <scope>NUCLEOTIDE SEQUENCE</scope>
    <source>
        <strain evidence="4">SMH4607-1</strain>
    </source>
</reference>
<protein>
    <recommendedName>
        <fullName evidence="3">Clr5 domain-containing protein</fullName>
    </recommendedName>
</protein>
<keyword evidence="1" id="KW-0175">Coiled coil</keyword>
<sequence length="677" mass="74884">MLGSYSPTAETSRWYHLPPLRIPFSTSTLPLFSFVAFQLITSLMADNLSVCNPRCSKRPRQGDYDSGVLFSNTFETPKTLALDSYGDEASADPFADQSQPDLLSNWIMGDDGSVPPLGWDINAQHSDDLLGADAAPTDSYLFGPSQDADDTHYTHSSLPIGSAGPGAAAGSGTTGSWDLSFGASARPGDVLLSRASTARASGSPQQQQQQQQQRPSKEGPSEQEWEERRPLIQFLYAPDKPNLNLTLQELMRAMEVAGFLKGATRNMYNNRFAKWDIVKNESTAPRRRRAQRQAGSSSTPANPRATGRVTLKSMMENMRAICEASIAEPQGDIWALHDEFCVVDDDWEDAYGAAAALIMELSKDPASALEWESIRDEVAPMMCKLEDTTVRKKTAGDFLRGCCDVARLEAAASTSTPNRHAPLAKLLQDLYDVSQSDANRLNDMLELTIPCYIQLVNTYGRAESATALSLVAFYNVILGSGPLWLEGTLAKIQRLLKRAEAVKGENDKATIEIMGLAIFVLQQMDQTRALQRLASQMRIRVERRVRRGGFRDDHERMYFVNRLLDGIHLEIRLAREDVDEQTPGLVADLERQYRELREDYGKEEDGYGKIPELELEGNRFNTDALTWDTKPDVLKTTALAHAAYLARLPPPSTLATWDVLEIGSGTGLLSCCITSRI</sequence>
<feature type="coiled-coil region" evidence="1">
    <location>
        <begin position="485"/>
        <end position="512"/>
    </location>
</feature>
<dbReference type="AlphaFoldDB" id="A0AA40AG47"/>
<evidence type="ECO:0000259" key="3">
    <source>
        <dbReference type="Pfam" id="PF14420"/>
    </source>
</evidence>
<feature type="domain" description="Clr5" evidence="3">
    <location>
        <begin position="221"/>
        <end position="279"/>
    </location>
</feature>
<feature type="compositionally biased region" description="Basic and acidic residues" evidence="2">
    <location>
        <begin position="215"/>
        <end position="226"/>
    </location>
</feature>
<dbReference type="Proteomes" id="UP001172102">
    <property type="component" value="Unassembled WGS sequence"/>
</dbReference>
<gene>
    <name evidence="4" type="ORF">B0H67DRAFT_644979</name>
</gene>
<keyword evidence="5" id="KW-1185">Reference proteome</keyword>
<evidence type="ECO:0000313" key="5">
    <source>
        <dbReference type="Proteomes" id="UP001172102"/>
    </source>
</evidence>
<feature type="region of interest" description="Disordered" evidence="2">
    <location>
        <begin position="279"/>
        <end position="307"/>
    </location>
</feature>
<comment type="caution">
    <text evidence="4">The sequence shown here is derived from an EMBL/GenBank/DDBJ whole genome shotgun (WGS) entry which is preliminary data.</text>
</comment>
<feature type="compositionally biased region" description="Polar residues" evidence="2">
    <location>
        <begin position="195"/>
        <end position="204"/>
    </location>
</feature>
<dbReference type="InterPro" id="IPR025676">
    <property type="entry name" value="Clr5_dom"/>
</dbReference>
<evidence type="ECO:0000256" key="2">
    <source>
        <dbReference type="SAM" id="MobiDB-lite"/>
    </source>
</evidence>